<evidence type="ECO:0000256" key="1">
    <source>
        <dbReference type="ARBA" id="ARBA00023015"/>
    </source>
</evidence>
<comment type="caution">
    <text evidence="5">The sequence shown here is derived from an EMBL/GenBank/DDBJ whole genome shotgun (WGS) entry which is preliminary data.</text>
</comment>
<keyword evidence="6" id="KW-1185">Reference proteome</keyword>
<dbReference type="OrthoDB" id="8452803at2"/>
<evidence type="ECO:0000256" key="2">
    <source>
        <dbReference type="ARBA" id="ARBA00023125"/>
    </source>
</evidence>
<gene>
    <name evidence="5" type="ORF">FQV27_16630</name>
</gene>
<accession>A0A5C6RT94</accession>
<dbReference type="PRINTS" id="PR00598">
    <property type="entry name" value="HTHMARR"/>
</dbReference>
<evidence type="ECO:0000313" key="5">
    <source>
        <dbReference type="EMBL" id="TXB65676.1"/>
    </source>
</evidence>
<dbReference type="GO" id="GO:0003677">
    <property type="term" value="F:DNA binding"/>
    <property type="evidence" value="ECO:0007669"/>
    <property type="project" value="UniProtKB-KW"/>
</dbReference>
<name>A0A5C6RT94_9RHOB</name>
<protein>
    <submittedName>
        <fullName evidence="5">MarR family transcriptional regulator</fullName>
    </submittedName>
</protein>
<dbReference type="EMBL" id="VOPL01000009">
    <property type="protein sequence ID" value="TXB65676.1"/>
    <property type="molecule type" value="Genomic_DNA"/>
</dbReference>
<dbReference type="InterPro" id="IPR036390">
    <property type="entry name" value="WH_DNA-bd_sf"/>
</dbReference>
<organism evidence="5 6">
    <name type="scientific">Paracoccus aurantiacus</name>
    <dbReference type="NCBI Taxonomy" id="2599412"/>
    <lineage>
        <taxon>Bacteria</taxon>
        <taxon>Pseudomonadati</taxon>
        <taxon>Pseudomonadota</taxon>
        <taxon>Alphaproteobacteria</taxon>
        <taxon>Rhodobacterales</taxon>
        <taxon>Paracoccaceae</taxon>
        <taxon>Paracoccus</taxon>
    </lineage>
</organism>
<feature type="domain" description="HTH marR-type" evidence="4">
    <location>
        <begin position="27"/>
        <end position="159"/>
    </location>
</feature>
<sequence length="166" mass="18333">MRPDLPEDRTTATQNDEDGFLSATALDQSLGYKLRLAQILAYRSFEEQMTDYGVAPRYLGLLGIVAENPGQAQNRLADSIGLQKSSLVTILDRLEKDGILERRASAQDRRAKTVWLTNKGEQVVAELFLHARDHEARMAAGIDDHLLADVVAALDVMIANLRGLSD</sequence>
<keyword evidence="2" id="KW-0238">DNA-binding</keyword>
<keyword evidence="3" id="KW-0804">Transcription</keyword>
<dbReference type="PANTHER" id="PTHR42756:SF1">
    <property type="entry name" value="TRANSCRIPTIONAL REPRESSOR OF EMRAB OPERON"/>
    <property type="match status" value="1"/>
</dbReference>
<dbReference type="SMART" id="SM00347">
    <property type="entry name" value="HTH_MARR"/>
    <property type="match status" value="1"/>
</dbReference>
<evidence type="ECO:0000259" key="4">
    <source>
        <dbReference type="PROSITE" id="PS50995"/>
    </source>
</evidence>
<keyword evidence="1" id="KW-0805">Transcription regulation</keyword>
<dbReference type="InterPro" id="IPR036388">
    <property type="entry name" value="WH-like_DNA-bd_sf"/>
</dbReference>
<reference evidence="5 6" key="1">
    <citation type="submission" date="2019-08" db="EMBL/GenBank/DDBJ databases">
        <authorList>
            <person name="Ye J."/>
        </authorList>
    </citation>
    <scope>NUCLEOTIDE SEQUENCE [LARGE SCALE GENOMIC DNA]</scope>
    <source>
        <strain evidence="5 6">TK008</strain>
    </source>
</reference>
<dbReference type="PROSITE" id="PS50995">
    <property type="entry name" value="HTH_MARR_2"/>
    <property type="match status" value="1"/>
</dbReference>
<dbReference type="PANTHER" id="PTHR42756">
    <property type="entry name" value="TRANSCRIPTIONAL REGULATOR, MARR"/>
    <property type="match status" value="1"/>
</dbReference>
<dbReference type="Proteomes" id="UP000321562">
    <property type="component" value="Unassembled WGS sequence"/>
</dbReference>
<dbReference type="GO" id="GO:0003700">
    <property type="term" value="F:DNA-binding transcription factor activity"/>
    <property type="evidence" value="ECO:0007669"/>
    <property type="project" value="InterPro"/>
</dbReference>
<dbReference type="AlphaFoldDB" id="A0A5C6RT94"/>
<dbReference type="Gene3D" id="1.10.10.10">
    <property type="entry name" value="Winged helix-like DNA-binding domain superfamily/Winged helix DNA-binding domain"/>
    <property type="match status" value="1"/>
</dbReference>
<dbReference type="InterPro" id="IPR000835">
    <property type="entry name" value="HTH_MarR-typ"/>
</dbReference>
<evidence type="ECO:0000313" key="6">
    <source>
        <dbReference type="Proteomes" id="UP000321562"/>
    </source>
</evidence>
<proteinExistence type="predicted"/>
<dbReference type="SUPFAM" id="SSF46785">
    <property type="entry name" value="Winged helix' DNA-binding domain"/>
    <property type="match status" value="1"/>
</dbReference>
<evidence type="ECO:0000256" key="3">
    <source>
        <dbReference type="ARBA" id="ARBA00023163"/>
    </source>
</evidence>
<dbReference type="Pfam" id="PF12802">
    <property type="entry name" value="MarR_2"/>
    <property type="match status" value="1"/>
</dbReference>